<comment type="similarity">
    <text evidence="2">Belongs to the binding-protein-dependent transport system permease family. FecCD subfamily.</text>
</comment>
<evidence type="ECO:0000256" key="3">
    <source>
        <dbReference type="ARBA" id="ARBA00022448"/>
    </source>
</evidence>
<evidence type="ECO:0000313" key="11">
    <source>
        <dbReference type="Proteomes" id="UP000294911"/>
    </source>
</evidence>
<comment type="subcellular location">
    <subcellularLocation>
        <location evidence="1">Cell membrane</location>
        <topology evidence="1">Multi-pass membrane protein</topology>
    </subcellularLocation>
</comment>
<proteinExistence type="inferred from homology"/>
<evidence type="ECO:0000256" key="9">
    <source>
        <dbReference type="SAM" id="Phobius"/>
    </source>
</evidence>
<feature type="transmembrane region" description="Helical" evidence="9">
    <location>
        <begin position="309"/>
        <end position="331"/>
    </location>
</feature>
<dbReference type="InterPro" id="IPR037294">
    <property type="entry name" value="ABC_BtuC-like"/>
</dbReference>
<evidence type="ECO:0000256" key="2">
    <source>
        <dbReference type="ARBA" id="ARBA00007935"/>
    </source>
</evidence>
<dbReference type="GO" id="GO:0005886">
    <property type="term" value="C:plasma membrane"/>
    <property type="evidence" value="ECO:0007669"/>
    <property type="project" value="UniProtKB-SubCell"/>
</dbReference>
<evidence type="ECO:0000256" key="4">
    <source>
        <dbReference type="ARBA" id="ARBA00022475"/>
    </source>
</evidence>
<dbReference type="PANTHER" id="PTHR30472">
    <property type="entry name" value="FERRIC ENTEROBACTIN TRANSPORT SYSTEM PERMEASE PROTEIN"/>
    <property type="match status" value="1"/>
</dbReference>
<dbReference type="Proteomes" id="UP000294911">
    <property type="component" value="Unassembled WGS sequence"/>
</dbReference>
<keyword evidence="7 9" id="KW-0472">Membrane</keyword>
<keyword evidence="11" id="KW-1185">Reference proteome</keyword>
<dbReference type="GO" id="GO:0033214">
    <property type="term" value="P:siderophore-iron import into cell"/>
    <property type="evidence" value="ECO:0007669"/>
    <property type="project" value="TreeGrafter"/>
</dbReference>
<feature type="transmembrane region" description="Helical" evidence="9">
    <location>
        <begin position="144"/>
        <end position="165"/>
    </location>
</feature>
<feature type="transmembrane region" description="Helical" evidence="9">
    <location>
        <begin position="209"/>
        <end position="240"/>
    </location>
</feature>
<evidence type="ECO:0000256" key="1">
    <source>
        <dbReference type="ARBA" id="ARBA00004651"/>
    </source>
</evidence>
<name>A0A4R2R2I4_9PSEU</name>
<feature type="transmembrane region" description="Helical" evidence="9">
    <location>
        <begin position="269"/>
        <end position="297"/>
    </location>
</feature>
<feature type="transmembrane region" description="Helical" evidence="9">
    <location>
        <begin position="118"/>
        <end position="139"/>
    </location>
</feature>
<dbReference type="OrthoDB" id="9782305at2"/>
<dbReference type="RefSeq" id="WP_132877352.1">
    <property type="nucleotide sequence ID" value="NZ_SLXQ01000004.1"/>
</dbReference>
<dbReference type="Pfam" id="PF01032">
    <property type="entry name" value="FecCD"/>
    <property type="match status" value="1"/>
</dbReference>
<dbReference type="EMBL" id="SLXQ01000004">
    <property type="protein sequence ID" value="TCP53645.1"/>
    <property type="molecule type" value="Genomic_DNA"/>
</dbReference>
<keyword evidence="5 9" id="KW-0812">Transmembrane</keyword>
<dbReference type="FunFam" id="1.10.3470.10:FF:000001">
    <property type="entry name" value="Vitamin B12 ABC transporter permease BtuC"/>
    <property type="match status" value="1"/>
</dbReference>
<keyword evidence="6 9" id="KW-1133">Transmembrane helix</keyword>
<evidence type="ECO:0000313" key="10">
    <source>
        <dbReference type="EMBL" id="TCP53645.1"/>
    </source>
</evidence>
<dbReference type="Gene3D" id="1.10.3470.10">
    <property type="entry name" value="ABC transporter involved in vitamin B12 uptake, BtuC"/>
    <property type="match status" value="1"/>
</dbReference>
<organism evidence="10 11">
    <name type="scientific">Tamaricihabitans halophyticus</name>
    <dbReference type="NCBI Taxonomy" id="1262583"/>
    <lineage>
        <taxon>Bacteria</taxon>
        <taxon>Bacillati</taxon>
        <taxon>Actinomycetota</taxon>
        <taxon>Actinomycetes</taxon>
        <taxon>Pseudonocardiales</taxon>
        <taxon>Pseudonocardiaceae</taxon>
        <taxon>Tamaricihabitans</taxon>
    </lineage>
</organism>
<dbReference type="InterPro" id="IPR000522">
    <property type="entry name" value="ABC_transptr_permease_BtuC"/>
</dbReference>
<accession>A0A4R2R2I4</accession>
<feature type="transmembrane region" description="Helical" evidence="9">
    <location>
        <begin position="337"/>
        <end position="355"/>
    </location>
</feature>
<feature type="transmembrane region" description="Helical" evidence="9">
    <location>
        <begin position="26"/>
        <end position="50"/>
    </location>
</feature>
<feature type="transmembrane region" description="Helical" evidence="9">
    <location>
        <begin position="177"/>
        <end position="197"/>
    </location>
</feature>
<evidence type="ECO:0000256" key="8">
    <source>
        <dbReference type="SAM" id="MobiDB-lite"/>
    </source>
</evidence>
<keyword evidence="3" id="KW-0813">Transport</keyword>
<feature type="region of interest" description="Disordered" evidence="8">
    <location>
        <begin position="1"/>
        <end position="20"/>
    </location>
</feature>
<evidence type="ECO:0000256" key="7">
    <source>
        <dbReference type="ARBA" id="ARBA00023136"/>
    </source>
</evidence>
<sequence length="365" mass="37485">MTANALDRTTAGLRRAADPPRSGGRLLPLVIGLVVLLACSVLAGIALGPVNLPLSQVLRILDAEIRGGVIPASEEGPYRIITQLRLPRVLLGAIVGAGLATVGVAVQACVRNALADPYILGISSGASVGATAVTTLGIFAGLGLYALSVAAFLSALVATALVYLAANGRSGLTPLRLVLTGTAMAYGFSAITTLLVFRAPHGEAARSALFWLLGSLAGANWASVPIAGIVVLLGIGYFAVRARRLNALSMGDEAAITLGVHATRFRRELFAVSAALTGVLVAVSGAIGFVGLLLPHVVRMLVGADHRRVLAIAPLAGACFLVWVDLAARTLAAPEELPIGVLTAVLGVPFFVLLMRRRGYVFGGR</sequence>
<comment type="caution">
    <text evidence="10">The sequence shown here is derived from an EMBL/GenBank/DDBJ whole genome shotgun (WGS) entry which is preliminary data.</text>
</comment>
<dbReference type="CDD" id="cd06550">
    <property type="entry name" value="TM_ABC_iron-siderophores_like"/>
    <property type="match status" value="1"/>
</dbReference>
<dbReference type="GO" id="GO:0022857">
    <property type="term" value="F:transmembrane transporter activity"/>
    <property type="evidence" value="ECO:0007669"/>
    <property type="project" value="InterPro"/>
</dbReference>
<gene>
    <name evidence="10" type="ORF">EV191_104212</name>
</gene>
<feature type="transmembrane region" description="Helical" evidence="9">
    <location>
        <begin position="89"/>
        <end position="106"/>
    </location>
</feature>
<evidence type="ECO:0000256" key="6">
    <source>
        <dbReference type="ARBA" id="ARBA00022989"/>
    </source>
</evidence>
<dbReference type="PANTHER" id="PTHR30472:SF67">
    <property type="entry name" value="PERMEASE OF ABC TRANSPORTER-RELATED"/>
    <property type="match status" value="1"/>
</dbReference>
<keyword evidence="4" id="KW-1003">Cell membrane</keyword>
<dbReference type="SUPFAM" id="SSF81345">
    <property type="entry name" value="ABC transporter involved in vitamin B12 uptake, BtuC"/>
    <property type="match status" value="1"/>
</dbReference>
<protein>
    <submittedName>
        <fullName evidence="10">Iron complex transport system permease protein</fullName>
    </submittedName>
</protein>
<dbReference type="AlphaFoldDB" id="A0A4R2R2I4"/>
<evidence type="ECO:0000256" key="5">
    <source>
        <dbReference type="ARBA" id="ARBA00022692"/>
    </source>
</evidence>
<reference evidence="10 11" key="1">
    <citation type="submission" date="2019-03" db="EMBL/GenBank/DDBJ databases">
        <title>Genomic Encyclopedia of Type Strains, Phase IV (KMG-IV): sequencing the most valuable type-strain genomes for metagenomic binning, comparative biology and taxonomic classification.</title>
        <authorList>
            <person name="Goeker M."/>
        </authorList>
    </citation>
    <scope>NUCLEOTIDE SEQUENCE [LARGE SCALE GENOMIC DNA]</scope>
    <source>
        <strain evidence="10 11">DSM 45765</strain>
    </source>
</reference>